<dbReference type="EMBL" id="JAHRIM010033665">
    <property type="protein sequence ID" value="MEQ2265734.1"/>
    <property type="molecule type" value="Genomic_DNA"/>
</dbReference>
<keyword evidence="2" id="KW-1185">Reference proteome</keyword>
<comment type="caution">
    <text evidence="1">The sequence shown here is derived from an EMBL/GenBank/DDBJ whole genome shotgun (WGS) entry which is preliminary data.</text>
</comment>
<evidence type="ECO:0000313" key="2">
    <source>
        <dbReference type="Proteomes" id="UP001444071"/>
    </source>
</evidence>
<sequence length="101" mass="11189">MLCNCSECGIMYPSTVLTVGVLISVTPMAPHLLHYLKSAGTSSEREWSISWSLHTGACHPFRLKLSVTSGTGNGTKHTMFPEPWMLAFNRFSHNAFPQKGY</sequence>
<proteinExistence type="predicted"/>
<accession>A0ABV0W900</accession>
<dbReference type="Proteomes" id="UP001444071">
    <property type="component" value="Unassembled WGS sequence"/>
</dbReference>
<name>A0ABV0W900_9TELE</name>
<organism evidence="1 2">
    <name type="scientific">Xenotaenia resolanae</name>
    <dbReference type="NCBI Taxonomy" id="208358"/>
    <lineage>
        <taxon>Eukaryota</taxon>
        <taxon>Metazoa</taxon>
        <taxon>Chordata</taxon>
        <taxon>Craniata</taxon>
        <taxon>Vertebrata</taxon>
        <taxon>Euteleostomi</taxon>
        <taxon>Actinopterygii</taxon>
        <taxon>Neopterygii</taxon>
        <taxon>Teleostei</taxon>
        <taxon>Neoteleostei</taxon>
        <taxon>Acanthomorphata</taxon>
        <taxon>Ovalentaria</taxon>
        <taxon>Atherinomorphae</taxon>
        <taxon>Cyprinodontiformes</taxon>
        <taxon>Goodeidae</taxon>
        <taxon>Xenotaenia</taxon>
    </lineage>
</organism>
<evidence type="ECO:0000313" key="1">
    <source>
        <dbReference type="EMBL" id="MEQ2265734.1"/>
    </source>
</evidence>
<gene>
    <name evidence="1" type="ORF">XENORESO_011743</name>
</gene>
<reference evidence="1 2" key="1">
    <citation type="submission" date="2021-06" db="EMBL/GenBank/DDBJ databases">
        <authorList>
            <person name="Palmer J.M."/>
        </authorList>
    </citation>
    <scope>NUCLEOTIDE SEQUENCE [LARGE SCALE GENOMIC DNA]</scope>
    <source>
        <strain evidence="1 2">XR_2019</strain>
        <tissue evidence="1">Muscle</tissue>
    </source>
</reference>
<protein>
    <submittedName>
        <fullName evidence="1">Uncharacterized protein</fullName>
    </submittedName>
</protein>